<dbReference type="SMART" id="SM00173">
    <property type="entry name" value="RAS"/>
    <property type="match status" value="1"/>
</dbReference>
<dbReference type="GO" id="GO:0005525">
    <property type="term" value="F:GTP binding"/>
    <property type="evidence" value="ECO:0007669"/>
    <property type="project" value="UniProtKB-KW"/>
</dbReference>
<evidence type="ECO:0000256" key="12">
    <source>
        <dbReference type="ARBA" id="ARBA00023128"/>
    </source>
</evidence>
<keyword evidence="12 15" id="KW-0496">Mitochondrion</keyword>
<keyword evidence="6" id="KW-0677">Repeat</keyword>
<dbReference type="PIRSF" id="PIRSF037488">
    <property type="entry name" value="Mt_Rho_GTPase"/>
    <property type="match status" value="1"/>
</dbReference>
<dbReference type="Proteomes" id="UP001377567">
    <property type="component" value="Unassembled WGS sequence"/>
</dbReference>
<evidence type="ECO:0000313" key="20">
    <source>
        <dbReference type="Proteomes" id="UP001377567"/>
    </source>
</evidence>
<dbReference type="InterPro" id="IPR020860">
    <property type="entry name" value="MIRO_dom"/>
</dbReference>
<dbReference type="SUPFAM" id="SSF47473">
    <property type="entry name" value="EF-hand"/>
    <property type="match status" value="1"/>
</dbReference>
<evidence type="ECO:0000256" key="4">
    <source>
        <dbReference type="ARBA" id="ARBA00022692"/>
    </source>
</evidence>
<evidence type="ECO:0000256" key="6">
    <source>
        <dbReference type="ARBA" id="ARBA00022737"/>
    </source>
</evidence>
<dbReference type="PROSITE" id="PS50222">
    <property type="entry name" value="EF_HAND_2"/>
    <property type="match status" value="1"/>
</dbReference>
<dbReference type="InterPro" id="IPR013567">
    <property type="entry name" value="EF_hand_assoc_2"/>
</dbReference>
<dbReference type="GO" id="GO:0005509">
    <property type="term" value="F:calcium ion binding"/>
    <property type="evidence" value="ECO:0007669"/>
    <property type="project" value="InterPro"/>
</dbReference>
<dbReference type="GO" id="GO:0007005">
    <property type="term" value="P:mitochondrion organization"/>
    <property type="evidence" value="ECO:0007669"/>
    <property type="project" value="InterPro"/>
</dbReference>
<dbReference type="PROSITE" id="PS51423">
    <property type="entry name" value="MIRO"/>
    <property type="match status" value="2"/>
</dbReference>
<name>A0AAV5RSP2_MAUHU</name>
<dbReference type="PANTHER" id="PTHR24072">
    <property type="entry name" value="RHO FAMILY GTPASE"/>
    <property type="match status" value="1"/>
</dbReference>
<protein>
    <recommendedName>
        <fullName evidence="15">Mitochondrial Rho GTPase</fullName>
        <ecNumber evidence="15">3.6.5.-</ecNumber>
    </recommendedName>
</protein>
<dbReference type="InterPro" id="IPR002048">
    <property type="entry name" value="EF_hand_dom"/>
</dbReference>
<reference evidence="19 20" key="1">
    <citation type="journal article" date="2023" name="Elife">
        <title>Identification of key yeast species and microbe-microbe interactions impacting larval growth of Drosophila in the wild.</title>
        <authorList>
            <person name="Mure A."/>
            <person name="Sugiura Y."/>
            <person name="Maeda R."/>
            <person name="Honda K."/>
            <person name="Sakurai N."/>
            <person name="Takahashi Y."/>
            <person name="Watada M."/>
            <person name="Katoh T."/>
            <person name="Gotoh A."/>
            <person name="Gotoh Y."/>
            <person name="Taniguchi I."/>
            <person name="Nakamura K."/>
            <person name="Hayashi T."/>
            <person name="Katayama T."/>
            <person name="Uemura T."/>
            <person name="Hattori Y."/>
        </authorList>
    </citation>
    <scope>NUCLEOTIDE SEQUENCE [LARGE SCALE GENOMIC DNA]</scope>
    <source>
        <strain evidence="19 20">KH-74</strain>
    </source>
</reference>
<keyword evidence="9 15" id="KW-0378">Hydrolase</keyword>
<dbReference type="InterPro" id="IPR021181">
    <property type="entry name" value="Miro"/>
</dbReference>
<feature type="transmembrane region" description="Helical" evidence="16">
    <location>
        <begin position="630"/>
        <end position="651"/>
    </location>
</feature>
<dbReference type="CDD" id="cd01892">
    <property type="entry name" value="Miro2"/>
    <property type="match status" value="1"/>
</dbReference>
<comment type="function">
    <text evidence="1 15">Mitochondrial GTPase involved in mitochondrial trafficking. Probably involved in control of anterograde transport of mitochondria and their subcellular distribution.</text>
</comment>
<dbReference type="InterPro" id="IPR011992">
    <property type="entry name" value="EF-hand-dom_pair"/>
</dbReference>
<dbReference type="PRINTS" id="PR00449">
    <property type="entry name" value="RASTRNSFRMNG"/>
</dbReference>
<dbReference type="Gene3D" id="1.10.238.10">
    <property type="entry name" value="EF-hand"/>
    <property type="match status" value="2"/>
</dbReference>
<gene>
    <name evidence="19" type="ORF">DAKH74_003530</name>
</gene>
<evidence type="ECO:0000256" key="2">
    <source>
        <dbReference type="ARBA" id="ARBA00004200"/>
    </source>
</evidence>
<dbReference type="SMART" id="SM00174">
    <property type="entry name" value="RHO"/>
    <property type="match status" value="1"/>
</dbReference>
<evidence type="ECO:0000259" key="17">
    <source>
        <dbReference type="PROSITE" id="PS50222"/>
    </source>
</evidence>
<keyword evidence="10 15" id="KW-0106">Calcium</keyword>
<evidence type="ECO:0000256" key="7">
    <source>
        <dbReference type="ARBA" id="ARBA00022741"/>
    </source>
</evidence>
<feature type="domain" description="Miro" evidence="18">
    <location>
        <begin position="3"/>
        <end position="180"/>
    </location>
</feature>
<evidence type="ECO:0000256" key="9">
    <source>
        <dbReference type="ARBA" id="ARBA00022801"/>
    </source>
</evidence>
<dbReference type="GO" id="GO:0007264">
    <property type="term" value="P:small GTPase-mediated signal transduction"/>
    <property type="evidence" value="ECO:0007669"/>
    <property type="project" value="InterPro"/>
</dbReference>
<dbReference type="AlphaFoldDB" id="A0AAV5RSP2"/>
<evidence type="ECO:0000256" key="14">
    <source>
        <dbReference type="ARBA" id="ARBA00023136"/>
    </source>
</evidence>
<keyword evidence="11 16" id="KW-1133">Transmembrane helix</keyword>
<keyword evidence="4 16" id="KW-0812">Transmembrane</keyword>
<dbReference type="InterPro" id="IPR013566">
    <property type="entry name" value="EF_hand_assoc_1"/>
</dbReference>
<evidence type="ECO:0000256" key="16">
    <source>
        <dbReference type="SAM" id="Phobius"/>
    </source>
</evidence>
<keyword evidence="14 15" id="KW-0472">Membrane</keyword>
<keyword evidence="20" id="KW-1185">Reference proteome</keyword>
<evidence type="ECO:0000259" key="18">
    <source>
        <dbReference type="PROSITE" id="PS51423"/>
    </source>
</evidence>
<organism evidence="19 20">
    <name type="scientific">Maudiozyma humilis</name>
    <name type="common">Sour dough yeast</name>
    <name type="synonym">Kazachstania humilis</name>
    <dbReference type="NCBI Taxonomy" id="51915"/>
    <lineage>
        <taxon>Eukaryota</taxon>
        <taxon>Fungi</taxon>
        <taxon>Dikarya</taxon>
        <taxon>Ascomycota</taxon>
        <taxon>Saccharomycotina</taxon>
        <taxon>Saccharomycetes</taxon>
        <taxon>Saccharomycetales</taxon>
        <taxon>Saccharomycetaceae</taxon>
        <taxon>Maudiozyma</taxon>
    </lineage>
</organism>
<sequence length="657" mass="75242">MTKNTIKVVVCGDDKVGKTSLITTLMKDEFIPNLQDVLPPVTINRDFSSNPYSPNGTILIDTNNEDTTQLHLQLKSADVIWLVYSDHESYEKISLYWMMLFRSLGLNIPVILCKNKCDRYNNSYNTDDQISIASDTKVEDEEFIPILMEFKEVDTCIKASALTKYNVNQAFYLCQRSITYPIVPLFDARLGQLKPLARDALERIFLLSDNDQDNYLNDEEMLALQKKCFNKSIDINELEFIKDTLLHIKPSSSSHENQYYVEGKGITKNGFLMLNKIYAEKGRHETIWGMLRVFRYTDSLSLDDAILHPKLNIPDTSSVELSPKGYRFLIELFLKFDKDNDGGLNDTELGAMFKCTPGLPKLWSQTDFPLSTVVNNRGSITLQGWLAQWSMTTFLSYSITTEYLIYFGFEDDTRVALQITKARRFRRRAGKFYRTKVNDRKVFNCLVIGKQKCGKTSLLESFLGRLYSTLYTPTTKPRIAVNSLELKGGKQYYLILQEFNELEESSILHDKQKLKDCDVLCLTYDSSDPESFSYLIDLFKKYNRNFKSIPIIFVALKADLDKQQQRGSLQPDDFAEQLYLDHPLHASSLWLSSLNELFIKITETAIAPESCTAGFPEELKSDDSDYMQTAVVLGSSIGFITLLAFTVLKIFKPNDHA</sequence>
<keyword evidence="8 15" id="KW-1000">Mitochondrion outer membrane</keyword>
<evidence type="ECO:0000256" key="15">
    <source>
        <dbReference type="PIRNR" id="PIRNR037488"/>
    </source>
</evidence>
<evidence type="ECO:0000256" key="10">
    <source>
        <dbReference type="ARBA" id="ARBA00022837"/>
    </source>
</evidence>
<evidence type="ECO:0000256" key="1">
    <source>
        <dbReference type="ARBA" id="ARBA00003481"/>
    </source>
</evidence>
<proteinExistence type="inferred from homology"/>
<dbReference type="SUPFAM" id="SSF52540">
    <property type="entry name" value="P-loop containing nucleoside triphosphate hydrolases"/>
    <property type="match status" value="2"/>
</dbReference>
<evidence type="ECO:0000313" key="19">
    <source>
        <dbReference type="EMBL" id="GMM53737.1"/>
    </source>
</evidence>
<dbReference type="Gene3D" id="3.40.50.300">
    <property type="entry name" value="P-loop containing nucleotide triphosphate hydrolases"/>
    <property type="match status" value="2"/>
</dbReference>
<keyword evidence="7 15" id="KW-0547">Nucleotide-binding</keyword>
<comment type="caution">
    <text evidence="19">The sequence shown here is derived from an EMBL/GenBank/DDBJ whole genome shotgun (WGS) entry which is preliminary data.</text>
</comment>
<dbReference type="EC" id="3.6.5.-" evidence="15"/>
<dbReference type="PROSITE" id="PS00018">
    <property type="entry name" value="EF_HAND_1"/>
    <property type="match status" value="1"/>
</dbReference>
<comment type="subcellular location">
    <subcellularLocation>
        <location evidence="2 15">Mitochondrion outer membrane</location>
        <topology evidence="2 15">Single-pass type IV membrane protein</topology>
    </subcellularLocation>
</comment>
<keyword evidence="5" id="KW-0479">Metal-binding</keyword>
<keyword evidence="13 15" id="KW-0342">GTP-binding</keyword>
<dbReference type="SMART" id="SM00054">
    <property type="entry name" value="EFh"/>
    <property type="match status" value="2"/>
</dbReference>
<dbReference type="InterPro" id="IPR003578">
    <property type="entry name" value="Small_GTPase_Rho"/>
</dbReference>
<evidence type="ECO:0000256" key="13">
    <source>
        <dbReference type="ARBA" id="ARBA00023134"/>
    </source>
</evidence>
<dbReference type="GO" id="GO:0032865">
    <property type="term" value="C:ERMES complex"/>
    <property type="evidence" value="ECO:0007669"/>
    <property type="project" value="UniProtKB-ARBA"/>
</dbReference>
<dbReference type="SMART" id="SM00175">
    <property type="entry name" value="RAB"/>
    <property type="match status" value="1"/>
</dbReference>
<dbReference type="FunFam" id="3.40.50.300:FF:000553">
    <property type="entry name" value="Mitochondrial Rho GTPase"/>
    <property type="match status" value="1"/>
</dbReference>
<dbReference type="Pfam" id="PF08356">
    <property type="entry name" value="EF_assoc_2"/>
    <property type="match status" value="1"/>
</dbReference>
<dbReference type="Pfam" id="PF00071">
    <property type="entry name" value="Ras"/>
    <property type="match status" value="2"/>
</dbReference>
<dbReference type="Pfam" id="PF08355">
    <property type="entry name" value="EF_assoc_1"/>
    <property type="match status" value="1"/>
</dbReference>
<dbReference type="InterPro" id="IPR001806">
    <property type="entry name" value="Small_GTPase"/>
</dbReference>
<evidence type="ECO:0000256" key="8">
    <source>
        <dbReference type="ARBA" id="ARBA00022787"/>
    </source>
</evidence>
<feature type="domain" description="Miro" evidence="18">
    <location>
        <begin position="440"/>
        <end position="607"/>
    </location>
</feature>
<accession>A0AAV5RSP2</accession>
<feature type="domain" description="EF-hand" evidence="17">
    <location>
        <begin position="324"/>
        <end position="359"/>
    </location>
</feature>
<dbReference type="EMBL" id="BTGD01000001">
    <property type="protein sequence ID" value="GMM53737.1"/>
    <property type="molecule type" value="Genomic_DNA"/>
</dbReference>
<evidence type="ECO:0000256" key="11">
    <source>
        <dbReference type="ARBA" id="ARBA00022989"/>
    </source>
</evidence>
<comment type="similarity">
    <text evidence="3 15">Belongs to the mitochondrial Rho GTPase family.</text>
</comment>
<evidence type="ECO:0000256" key="5">
    <source>
        <dbReference type="ARBA" id="ARBA00022723"/>
    </source>
</evidence>
<dbReference type="GO" id="GO:0003924">
    <property type="term" value="F:GTPase activity"/>
    <property type="evidence" value="ECO:0007669"/>
    <property type="project" value="InterPro"/>
</dbReference>
<dbReference type="InterPro" id="IPR027417">
    <property type="entry name" value="P-loop_NTPase"/>
</dbReference>
<evidence type="ECO:0000256" key="3">
    <source>
        <dbReference type="ARBA" id="ARBA00007981"/>
    </source>
</evidence>
<dbReference type="InterPro" id="IPR018247">
    <property type="entry name" value="EF_Hand_1_Ca_BS"/>
</dbReference>